<protein>
    <submittedName>
        <fullName evidence="1">Uncharacterized protein</fullName>
    </submittedName>
</protein>
<gene>
    <name evidence="1" type="ORF">F542_2710</name>
</gene>
<dbReference type="AlphaFoldDB" id="A0A4V7I7M6"/>
<dbReference type="EMBL" id="CP006954">
    <property type="protein sequence ID" value="AHG80989.1"/>
    <property type="molecule type" value="Genomic_DNA"/>
</dbReference>
<reference evidence="1 2" key="1">
    <citation type="journal article" date="2014" name="Genome Announc.">
        <title>Complete Closed Genome Sequences of Three Bibersteinia trehalosi Nasopharyngeal Isolates from Cattle with Shipping Fever.</title>
        <authorList>
            <person name="Harhay G.P."/>
            <person name="McVey D.S."/>
            <person name="Koren S."/>
            <person name="Phillippy A.M."/>
            <person name="Bono J."/>
            <person name="Harhay D.M."/>
            <person name="Clawson M.L."/>
            <person name="Heaton M.P."/>
            <person name="Chitko-McKown C.G."/>
            <person name="Korlach J."/>
            <person name="Smith T.P."/>
        </authorList>
    </citation>
    <scope>NUCLEOTIDE SEQUENCE [LARGE SCALE GENOMIC DNA]</scope>
    <source>
        <strain evidence="1 2">USDA-ARS-USMARC-188</strain>
    </source>
</reference>
<accession>A0A4V7I7M6</accession>
<evidence type="ECO:0000313" key="2">
    <source>
        <dbReference type="Proteomes" id="UP000019091"/>
    </source>
</evidence>
<dbReference type="KEGG" id="btre:F542_2710"/>
<name>A0A4V7I7M6_BIBTR</name>
<proteinExistence type="predicted"/>
<organism evidence="1 2">
    <name type="scientific">Bibersteinia trehalosi USDA-ARS-USMARC-188</name>
    <dbReference type="NCBI Taxonomy" id="1263829"/>
    <lineage>
        <taxon>Bacteria</taxon>
        <taxon>Pseudomonadati</taxon>
        <taxon>Pseudomonadota</taxon>
        <taxon>Gammaproteobacteria</taxon>
        <taxon>Pasteurellales</taxon>
        <taxon>Pasteurellaceae</taxon>
        <taxon>Bibersteinia</taxon>
    </lineage>
</organism>
<sequence length="38" mass="4401">MERKLSHFFQQAVKIYKISANLACSQSSFCVELSPYFV</sequence>
<evidence type="ECO:0000313" key="1">
    <source>
        <dbReference type="EMBL" id="AHG80989.1"/>
    </source>
</evidence>
<dbReference type="Proteomes" id="UP000019091">
    <property type="component" value="Chromosome"/>
</dbReference>